<dbReference type="CDD" id="cd07377">
    <property type="entry name" value="WHTH_GntR"/>
    <property type="match status" value="1"/>
</dbReference>
<organism evidence="7 8">
    <name type="scientific">Oerskovia turbata</name>
    <dbReference type="NCBI Taxonomy" id="1713"/>
    <lineage>
        <taxon>Bacteria</taxon>
        <taxon>Bacillati</taxon>
        <taxon>Actinomycetota</taxon>
        <taxon>Actinomycetes</taxon>
        <taxon>Micrococcales</taxon>
        <taxon>Cellulomonadaceae</taxon>
        <taxon>Oerskovia</taxon>
    </lineage>
</organism>
<dbReference type="EMBL" id="SDJR01000012">
    <property type="protein sequence ID" value="RXR22694.1"/>
    <property type="molecule type" value="Genomic_DNA"/>
</dbReference>
<keyword evidence="2" id="KW-0238">DNA-binding</keyword>
<evidence type="ECO:0000313" key="6">
    <source>
        <dbReference type="EMBL" id="RXR22694.1"/>
    </source>
</evidence>
<dbReference type="Proteomes" id="UP000290517">
    <property type="component" value="Unassembled WGS sequence"/>
</dbReference>
<protein>
    <submittedName>
        <fullName evidence="7">GntR family transcriptional regulator</fullName>
    </submittedName>
</protein>
<dbReference type="GO" id="GO:0003700">
    <property type="term" value="F:DNA-binding transcription factor activity"/>
    <property type="evidence" value="ECO:0007669"/>
    <property type="project" value="InterPro"/>
</dbReference>
<evidence type="ECO:0000313" key="9">
    <source>
        <dbReference type="Proteomes" id="UP000290517"/>
    </source>
</evidence>
<evidence type="ECO:0000259" key="5">
    <source>
        <dbReference type="PROSITE" id="PS50949"/>
    </source>
</evidence>
<dbReference type="STRING" id="1713.GCA_000718325_02927"/>
<dbReference type="InterPro" id="IPR011711">
    <property type="entry name" value="GntR_C"/>
</dbReference>
<dbReference type="PROSITE" id="PS50949">
    <property type="entry name" value="HTH_GNTR"/>
    <property type="match status" value="1"/>
</dbReference>
<dbReference type="Gene3D" id="1.10.10.10">
    <property type="entry name" value="Winged helix-like DNA-binding domain superfamily/Winged helix DNA-binding domain"/>
    <property type="match status" value="1"/>
</dbReference>
<feature type="region of interest" description="Disordered" evidence="4">
    <location>
        <begin position="1"/>
        <end position="29"/>
    </location>
</feature>
<dbReference type="InterPro" id="IPR036388">
    <property type="entry name" value="WH-like_DNA-bd_sf"/>
</dbReference>
<feature type="domain" description="HTH gntR-type" evidence="5">
    <location>
        <begin position="35"/>
        <end position="102"/>
    </location>
</feature>
<gene>
    <name evidence="6" type="ORF">EQW73_15875</name>
    <name evidence="7" type="ORF">EQW78_14975</name>
</gene>
<dbReference type="SMART" id="SM00895">
    <property type="entry name" value="FCD"/>
    <property type="match status" value="1"/>
</dbReference>
<evidence type="ECO:0000313" key="7">
    <source>
        <dbReference type="EMBL" id="RXR32030.1"/>
    </source>
</evidence>
<dbReference type="SUPFAM" id="SSF46785">
    <property type="entry name" value="Winged helix' DNA-binding domain"/>
    <property type="match status" value="1"/>
</dbReference>
<dbReference type="EMBL" id="SDJQ01000020">
    <property type="protein sequence ID" value="RXR32030.1"/>
    <property type="molecule type" value="Genomic_DNA"/>
</dbReference>
<dbReference type="InterPro" id="IPR036390">
    <property type="entry name" value="WH_DNA-bd_sf"/>
</dbReference>
<dbReference type="Proteomes" id="UP000289805">
    <property type="component" value="Unassembled WGS sequence"/>
</dbReference>
<evidence type="ECO:0000256" key="3">
    <source>
        <dbReference type="ARBA" id="ARBA00023163"/>
    </source>
</evidence>
<dbReference type="Pfam" id="PF00392">
    <property type="entry name" value="GntR"/>
    <property type="match status" value="1"/>
</dbReference>
<dbReference type="AlphaFoldDB" id="A0A4Q1KR74"/>
<keyword evidence="9" id="KW-1185">Reference proteome</keyword>
<evidence type="ECO:0000256" key="4">
    <source>
        <dbReference type="SAM" id="MobiDB-lite"/>
    </source>
</evidence>
<dbReference type="SMART" id="SM00345">
    <property type="entry name" value="HTH_GNTR"/>
    <property type="match status" value="1"/>
</dbReference>
<sequence>MMRDQIVTESKGESMAPTSRAPLGTAPLMSPVTRPSTVDLITVELRNAIYSGVLRVGSPLREIEIAGQLGVSRGPLREAAQRLVQEGLLTATPGRGLSVVRIGLDRVPALYEARRTVETAAARLAVAHASDTEVAAVRAAHDDLVAAGRSEDARRIGDADLNVHWTLVAASGNPWLLRYMTTLIVEVRVASFTVSGEYAVRKDSAEYHEDIVDRLEARDADGLVAAITANLDGAVERLLAPQAADVETLEEPQPAATMRLDPIESPGL</sequence>
<evidence type="ECO:0000313" key="8">
    <source>
        <dbReference type="Proteomes" id="UP000289805"/>
    </source>
</evidence>
<name>A0A4Q1KR74_9CELL</name>
<dbReference type="OrthoDB" id="8680240at2"/>
<dbReference type="GO" id="GO:0003677">
    <property type="term" value="F:DNA binding"/>
    <property type="evidence" value="ECO:0007669"/>
    <property type="project" value="UniProtKB-KW"/>
</dbReference>
<keyword evidence="3" id="KW-0804">Transcription</keyword>
<comment type="caution">
    <text evidence="7">The sequence shown here is derived from an EMBL/GenBank/DDBJ whole genome shotgun (WGS) entry which is preliminary data.</text>
</comment>
<dbReference type="InterPro" id="IPR008920">
    <property type="entry name" value="TF_FadR/GntR_C"/>
</dbReference>
<evidence type="ECO:0000256" key="2">
    <source>
        <dbReference type="ARBA" id="ARBA00023125"/>
    </source>
</evidence>
<dbReference type="PANTHER" id="PTHR43537:SF5">
    <property type="entry name" value="UXU OPERON TRANSCRIPTIONAL REGULATOR"/>
    <property type="match status" value="1"/>
</dbReference>
<dbReference type="Pfam" id="PF07729">
    <property type="entry name" value="FCD"/>
    <property type="match status" value="1"/>
</dbReference>
<evidence type="ECO:0000256" key="1">
    <source>
        <dbReference type="ARBA" id="ARBA00023015"/>
    </source>
</evidence>
<reference evidence="8 9" key="1">
    <citation type="submission" date="2019-01" db="EMBL/GenBank/DDBJ databases">
        <title>Oerskovia turbata Genome sequencing and assembly.</title>
        <authorList>
            <person name="Dou T."/>
        </authorList>
    </citation>
    <scope>NUCLEOTIDE SEQUENCE [LARGE SCALE GENOMIC DNA]</scope>
    <source>
        <strain evidence="7 8">JCM12123</strain>
        <strain evidence="6 9">JCM3160</strain>
    </source>
</reference>
<dbReference type="Gene3D" id="1.20.120.530">
    <property type="entry name" value="GntR ligand-binding domain-like"/>
    <property type="match status" value="1"/>
</dbReference>
<keyword evidence="1" id="KW-0805">Transcription regulation</keyword>
<dbReference type="PANTHER" id="PTHR43537">
    <property type="entry name" value="TRANSCRIPTIONAL REGULATOR, GNTR FAMILY"/>
    <property type="match status" value="1"/>
</dbReference>
<dbReference type="InterPro" id="IPR000524">
    <property type="entry name" value="Tscrpt_reg_HTH_GntR"/>
</dbReference>
<dbReference type="SUPFAM" id="SSF48008">
    <property type="entry name" value="GntR ligand-binding domain-like"/>
    <property type="match status" value="1"/>
</dbReference>
<accession>A0A4Q1KR74</accession>
<proteinExistence type="predicted"/>